<reference evidence="1 2" key="1">
    <citation type="journal article" date="2019" name="Commun. Biol.">
        <title>The bagworm genome reveals a unique fibroin gene that provides high tensile strength.</title>
        <authorList>
            <person name="Kono N."/>
            <person name="Nakamura H."/>
            <person name="Ohtoshi R."/>
            <person name="Tomita M."/>
            <person name="Numata K."/>
            <person name="Arakawa K."/>
        </authorList>
    </citation>
    <scope>NUCLEOTIDE SEQUENCE [LARGE SCALE GENOMIC DNA]</scope>
</reference>
<dbReference type="AlphaFoldDB" id="A0A4C1UVH4"/>
<name>A0A4C1UVH4_EUMVA</name>
<dbReference type="EMBL" id="BGZK01000227">
    <property type="protein sequence ID" value="GBP30017.1"/>
    <property type="molecule type" value="Genomic_DNA"/>
</dbReference>
<evidence type="ECO:0000313" key="2">
    <source>
        <dbReference type="Proteomes" id="UP000299102"/>
    </source>
</evidence>
<gene>
    <name evidence="1" type="ORF">EVAR_22918_1</name>
</gene>
<organism evidence="1 2">
    <name type="scientific">Eumeta variegata</name>
    <name type="common">Bagworm moth</name>
    <name type="synonym">Eumeta japonica</name>
    <dbReference type="NCBI Taxonomy" id="151549"/>
    <lineage>
        <taxon>Eukaryota</taxon>
        <taxon>Metazoa</taxon>
        <taxon>Ecdysozoa</taxon>
        <taxon>Arthropoda</taxon>
        <taxon>Hexapoda</taxon>
        <taxon>Insecta</taxon>
        <taxon>Pterygota</taxon>
        <taxon>Neoptera</taxon>
        <taxon>Endopterygota</taxon>
        <taxon>Lepidoptera</taxon>
        <taxon>Glossata</taxon>
        <taxon>Ditrysia</taxon>
        <taxon>Tineoidea</taxon>
        <taxon>Psychidae</taxon>
        <taxon>Oiketicinae</taxon>
        <taxon>Eumeta</taxon>
    </lineage>
</organism>
<protein>
    <submittedName>
        <fullName evidence="1">Uncharacterized protein</fullName>
    </submittedName>
</protein>
<sequence>MGNIKLRFRNPLTKLTQAKIMIETAQWPRPPAALDALAERQGHALLHQRRPAGEPARRDLLSTLTISLFTHAHTHTHTHTHTHYGTPSPIRRSTIRQLLQSVVFCEPLIRTL</sequence>
<comment type="caution">
    <text evidence="1">The sequence shown here is derived from an EMBL/GenBank/DDBJ whole genome shotgun (WGS) entry which is preliminary data.</text>
</comment>
<dbReference type="Proteomes" id="UP000299102">
    <property type="component" value="Unassembled WGS sequence"/>
</dbReference>
<proteinExistence type="predicted"/>
<keyword evidence="2" id="KW-1185">Reference proteome</keyword>
<evidence type="ECO:0000313" key="1">
    <source>
        <dbReference type="EMBL" id="GBP30017.1"/>
    </source>
</evidence>
<accession>A0A4C1UVH4</accession>